<name>A0ABZ2K846_9BACT</name>
<reference evidence="1 2" key="1">
    <citation type="submission" date="2021-12" db="EMBL/GenBank/DDBJ databases">
        <title>Discovery of the Pendulisporaceae a myxobacterial family with distinct sporulation behavior and unique specialized metabolism.</title>
        <authorList>
            <person name="Garcia R."/>
            <person name="Popoff A."/>
            <person name="Bader C.D."/>
            <person name="Loehr J."/>
            <person name="Walesch S."/>
            <person name="Walt C."/>
            <person name="Boldt J."/>
            <person name="Bunk B."/>
            <person name="Haeckl F.J.F.P.J."/>
            <person name="Gunesch A.P."/>
            <person name="Birkelbach J."/>
            <person name="Nuebel U."/>
            <person name="Pietschmann T."/>
            <person name="Bach T."/>
            <person name="Mueller R."/>
        </authorList>
    </citation>
    <scope>NUCLEOTIDE SEQUENCE [LARGE SCALE GENOMIC DNA]</scope>
    <source>
        <strain evidence="1 2">MSr12523</strain>
    </source>
</reference>
<dbReference type="RefSeq" id="WP_394845451.1">
    <property type="nucleotide sequence ID" value="NZ_CP089982.1"/>
</dbReference>
<dbReference type="EMBL" id="CP089982">
    <property type="protein sequence ID" value="WXA94841.1"/>
    <property type="molecule type" value="Genomic_DNA"/>
</dbReference>
<gene>
    <name evidence="1" type="ORF">LZC95_51520</name>
</gene>
<evidence type="ECO:0000313" key="2">
    <source>
        <dbReference type="Proteomes" id="UP001379533"/>
    </source>
</evidence>
<accession>A0ABZ2K846</accession>
<evidence type="ECO:0000313" key="1">
    <source>
        <dbReference type="EMBL" id="WXA94841.1"/>
    </source>
</evidence>
<organism evidence="1 2">
    <name type="scientific">Pendulispora brunnea</name>
    <dbReference type="NCBI Taxonomy" id="2905690"/>
    <lineage>
        <taxon>Bacteria</taxon>
        <taxon>Pseudomonadati</taxon>
        <taxon>Myxococcota</taxon>
        <taxon>Myxococcia</taxon>
        <taxon>Myxococcales</taxon>
        <taxon>Sorangiineae</taxon>
        <taxon>Pendulisporaceae</taxon>
        <taxon>Pendulispora</taxon>
    </lineage>
</organism>
<keyword evidence="2" id="KW-1185">Reference proteome</keyword>
<dbReference type="Proteomes" id="UP001379533">
    <property type="component" value="Chromosome"/>
</dbReference>
<proteinExistence type="predicted"/>
<sequence>MDCNLLFVQTNRNQLSYNRFEDYSLKRVNDYFDSIQTMLHAPASARLVVVNQFDNPVPRVVRGTNDFDYVTPETRHRIGLHGTFLQKSVADQTGNTAYKGDAALSTFRDGLLIEMDAAIERSHQPATRPRFAVVDHNAAHDVSAPLAEWAFANADASTPRVRIIVNFDFYADSPDKIDLNEQIIRCDNWAGFMTRVVPGVYPKPIADAYVNFGVSSGPNAKVSGNLGAGLYQLARNNGLKPQRIIPENHPTPTVTEQLATVVGWFSPGDVDVYISIDRDFMVGSYTPWGDGSQLPHAGRAAVLEALLFFQKGLPFGARGQLVGFDVTGLPALGGFSGTGIKEPAAIEQANDDLITFYRQVRDY</sequence>
<protein>
    <submittedName>
        <fullName evidence="1">Uncharacterized protein</fullName>
    </submittedName>
</protein>